<comment type="caution">
    <text evidence="1">The sequence shown here is derived from an EMBL/GenBank/DDBJ whole genome shotgun (WGS) entry which is preliminary data.</text>
</comment>
<dbReference type="PATRIC" id="fig|1094558.3.peg.1296"/>
<protein>
    <submittedName>
        <fullName evidence="1">Uncharacterized protein</fullName>
    </submittedName>
</protein>
<dbReference type="STRING" id="1094558.ME5_01198"/>
<reference evidence="1 2" key="1">
    <citation type="submission" date="2012-03" db="EMBL/GenBank/DDBJ databases">
        <title>The Genome Sequence of Bartonella tamiae Th239.</title>
        <authorList>
            <consortium name="The Broad Institute Genome Sequencing Platform"/>
            <consortium name="The Broad Institute Genome Sequencing Center for Infectious Disease"/>
            <person name="Feldgarden M."/>
            <person name="Kirby J."/>
            <person name="Kosoy M."/>
            <person name="Birtles R."/>
            <person name="Probert W.S."/>
            <person name="Chiaraviglio L."/>
            <person name="Young S.K."/>
            <person name="Zeng Q."/>
            <person name="Gargeya S."/>
            <person name="Fitzgerald M."/>
            <person name="Haas B."/>
            <person name="Abouelleil A."/>
            <person name="Alvarado L."/>
            <person name="Arachchi H.M."/>
            <person name="Berlin A."/>
            <person name="Chapman S.B."/>
            <person name="Gearin G."/>
            <person name="Goldberg J."/>
            <person name="Griggs A."/>
            <person name="Gujja S."/>
            <person name="Hansen M."/>
            <person name="Heiman D."/>
            <person name="Howarth C."/>
            <person name="Larimer J."/>
            <person name="Lui A."/>
            <person name="MacDonald P.J.P."/>
            <person name="McCowen C."/>
            <person name="Montmayeur A."/>
            <person name="Murphy C."/>
            <person name="Neiman D."/>
            <person name="Pearson M."/>
            <person name="Priest M."/>
            <person name="Roberts A."/>
            <person name="Saif S."/>
            <person name="Shea T."/>
            <person name="Sisk P."/>
            <person name="Stolte C."/>
            <person name="Sykes S."/>
            <person name="Wortman J."/>
            <person name="Nusbaum C."/>
            <person name="Birren B."/>
        </authorList>
    </citation>
    <scope>NUCLEOTIDE SEQUENCE [LARGE SCALE GENOMIC DNA]</scope>
    <source>
        <strain evidence="1 2">Th239</strain>
    </source>
</reference>
<dbReference type="Proteomes" id="UP000008952">
    <property type="component" value="Unassembled WGS sequence"/>
</dbReference>
<dbReference type="EMBL" id="AIMB01000008">
    <property type="protein sequence ID" value="EJF88647.1"/>
    <property type="molecule type" value="Genomic_DNA"/>
</dbReference>
<accession>J1JUL7</accession>
<evidence type="ECO:0000313" key="1">
    <source>
        <dbReference type="EMBL" id="EJF88647.1"/>
    </source>
</evidence>
<gene>
    <name evidence="1" type="ORF">ME5_01198</name>
</gene>
<dbReference type="AlphaFoldDB" id="J1JUL7"/>
<dbReference type="HOGENOM" id="CLU_2803777_0_0_5"/>
<evidence type="ECO:0000313" key="2">
    <source>
        <dbReference type="Proteomes" id="UP000008952"/>
    </source>
</evidence>
<proteinExistence type="predicted"/>
<dbReference type="RefSeq" id="WP_008039378.1">
    <property type="nucleotide sequence ID" value="NZ_JH725147.1"/>
</dbReference>
<sequence length="67" mass="7726">MFCIYASELLTLFIIADIYQADNLCDYIIGDLTLEIFALTKANLRNNILIMEKMIILVVGRHMGWMV</sequence>
<organism evidence="1 2">
    <name type="scientific">Bartonella tamiae Th239</name>
    <dbReference type="NCBI Taxonomy" id="1094558"/>
    <lineage>
        <taxon>Bacteria</taxon>
        <taxon>Pseudomonadati</taxon>
        <taxon>Pseudomonadota</taxon>
        <taxon>Alphaproteobacteria</taxon>
        <taxon>Hyphomicrobiales</taxon>
        <taxon>Bartonellaceae</taxon>
        <taxon>Bartonella</taxon>
    </lineage>
</organism>
<keyword evidence="2" id="KW-1185">Reference proteome</keyword>
<name>J1JUL7_9HYPH</name>